<evidence type="ECO:0000313" key="1">
    <source>
        <dbReference type="EMBL" id="USF25074.1"/>
    </source>
</evidence>
<gene>
    <name evidence="1" type="ORF">N508_002169</name>
</gene>
<proteinExistence type="predicted"/>
<dbReference type="Proteomes" id="UP000017429">
    <property type="component" value="Chromosome"/>
</dbReference>
<reference evidence="1" key="2">
    <citation type="submission" date="2022-05" db="EMBL/GenBank/DDBJ databases">
        <authorList>
            <person name="Proctor A.L."/>
            <person name="Phillips G.J."/>
            <person name="Wannemuehler M.J."/>
        </authorList>
    </citation>
    <scope>NUCLEOTIDE SEQUENCE</scope>
    <source>
        <strain evidence="1">ASF457</strain>
    </source>
</reference>
<dbReference type="RefSeq" id="WP_023276915.1">
    <property type="nucleotide sequence ID" value="NZ_CP097562.1"/>
</dbReference>
<accession>V2QCJ2</accession>
<dbReference type="AlphaFoldDB" id="V2QCJ2"/>
<reference evidence="1" key="1">
    <citation type="journal article" date="2014" name="Genome Announc.">
        <title>Draft genome sequences of the altered schaedler flora, a defined bacterial community from gnotobiotic mice.</title>
        <authorList>
            <person name="Wannemuehler M.J."/>
            <person name="Overstreet A.M."/>
            <person name="Ward D.V."/>
            <person name="Phillips G.J."/>
        </authorList>
    </citation>
    <scope>NUCLEOTIDE SEQUENCE</scope>
    <source>
        <strain evidence="1">ASF457</strain>
    </source>
</reference>
<reference evidence="1" key="3">
    <citation type="submission" date="2022-06" db="EMBL/GenBank/DDBJ databases">
        <title>Resources to Facilitate Use of the Altered Schaedler Flora (ASF) Mouse Model to Study Microbiome Function.</title>
        <authorList>
            <person name="Proctor A."/>
            <person name="Parvinroo S."/>
            <person name="Richie T."/>
            <person name="Jia X."/>
            <person name="Lee S.T.M."/>
            <person name="Karp P.D."/>
            <person name="Paley S."/>
            <person name="Kostic A.D."/>
            <person name="Pierre J.F."/>
            <person name="Wannemuehler M.J."/>
            <person name="Phillips G.J."/>
        </authorList>
    </citation>
    <scope>NUCLEOTIDE SEQUENCE</scope>
    <source>
        <strain evidence="1">ASF457</strain>
    </source>
</reference>
<name>V2QCJ2_9BACT</name>
<organism evidence="1 2">
    <name type="scientific">Mucispirillum schaedleri ASF457</name>
    <dbReference type="NCBI Taxonomy" id="1379858"/>
    <lineage>
        <taxon>Bacteria</taxon>
        <taxon>Pseudomonadati</taxon>
        <taxon>Deferribacterota</taxon>
        <taxon>Deferribacteres</taxon>
        <taxon>Deferribacterales</taxon>
        <taxon>Mucispirillaceae</taxon>
        <taxon>Mucispirillum</taxon>
    </lineage>
</organism>
<dbReference type="KEGG" id="msch:N508_002169"/>
<dbReference type="EMBL" id="CP097562">
    <property type="protein sequence ID" value="USF25074.1"/>
    <property type="molecule type" value="Genomic_DNA"/>
</dbReference>
<evidence type="ECO:0000313" key="2">
    <source>
        <dbReference type="Proteomes" id="UP000017429"/>
    </source>
</evidence>
<protein>
    <submittedName>
        <fullName evidence="1">Uncharacterized protein</fullName>
    </submittedName>
</protein>
<keyword evidence="2" id="KW-1185">Reference proteome</keyword>
<sequence>MQLCAECRRIIKLWFLFAIILYVTSNGYNIPASLFMLLAGTALFASLGFWAAVIEVFTIFLPVLVLYFITDNIYALYLIPLTNILLIMAYRAGRLPAAVFSYVYIIFWSYLTYISYNSPVDYAVILICILNMLIHIKGLFIKAEEAVNWLFIAENSDETALKILSALKEGLYDIKGEITVLDNIEKAGNNIVIYAETKSASLNMEFIYKLYKNLPKCKNGKAYIIYKATFFPEMAYIPLWIMLYLHGYKVMGRAYYIEGIAEIKTANIYFAAQKEMMKVISKGMYDMADGFKSALPLYIHLLPFALISSLFHFIKYKNKAEI</sequence>